<gene>
    <name evidence="6" type="ordered locus">gll0209</name>
    <name evidence="7" type="ordered locus">gll1105</name>
</gene>
<dbReference type="GO" id="GO:0003677">
    <property type="term" value="F:DNA binding"/>
    <property type="evidence" value="ECO:0007669"/>
    <property type="project" value="UniProtKB-KW"/>
</dbReference>
<sequence>MLLDFPQLVKTALSSLPNDDFPVLDSRLFFSCWLALVMDKSTVSMRDLFKRVNHTGIPVDISTFSKACKSRSLQIFEQLYQALLVRVRRELPAKKLHPCPIDSTVVGLTSKLLWAQDYHQVKLLTCLEHGSGTTEGSLINFGYDHDSNFVNEMLQAIPENGVGIFDRGFAGLEYLKNAQASSKYFLMRIPSNYKLAFEGNAGRMRVGTGKESGMYRVVNFCDIENRAEYRLVTNLPGEGEWLVRDEEVMELYRQRWQIELLWKFLKMHLKLKRLMTKSENGIRMQLYITLIAHLLLELVSVPKIWGSQRLDKLRYLQCCMCQEISYVHWLGKLLGSQRRRARLPRACTYVH</sequence>
<dbReference type="eggNOG" id="COG3385">
    <property type="taxonomic scope" value="Bacteria"/>
</dbReference>
<reference evidence="6" key="2">
    <citation type="journal article" date="2003" name="DNA Res.">
        <title>Complete genome structure of Gloeobacter violaceus PCC 7421, a cyanobacterium that lacks thylakoids (supplement).</title>
        <authorList>
            <person name="Nakamura Y."/>
            <person name="Kaneko T."/>
            <person name="Sato S."/>
            <person name="Mimuro M."/>
            <person name="Miyashita H."/>
            <person name="Tsuchiya T."/>
            <person name="Sasamoto S."/>
            <person name="Watanabe A."/>
            <person name="Kawashima K."/>
            <person name="Kishida Y."/>
            <person name="Kiyokawa C."/>
            <person name="Kohara M."/>
            <person name="Matsumoto M."/>
            <person name="Matsuno A."/>
            <person name="Nakazaki N."/>
            <person name="Shimpo S."/>
            <person name="Takeuchi C."/>
            <person name="Yamada M."/>
            <person name="Tabata S."/>
        </authorList>
    </citation>
    <scope>NUCLEOTIDE SEQUENCE</scope>
    <source>
        <strain evidence="6">PCC 7421</strain>
    </source>
</reference>
<dbReference type="PATRIC" id="fig|251221.4.peg.1131"/>
<dbReference type="Pfam" id="PF01609">
    <property type="entry name" value="DDE_Tnp_1"/>
    <property type="match status" value="1"/>
</dbReference>
<evidence type="ECO:0000256" key="1">
    <source>
        <dbReference type="ARBA" id="ARBA00010075"/>
    </source>
</evidence>
<dbReference type="PANTHER" id="PTHR33258:SF1">
    <property type="entry name" value="TRANSPOSASE INSL FOR INSERTION SEQUENCE ELEMENT IS186A-RELATED"/>
    <property type="match status" value="1"/>
</dbReference>
<comment type="similarity">
    <text evidence="1">Belongs to the transposase 11 family.</text>
</comment>
<dbReference type="SUPFAM" id="SSF53098">
    <property type="entry name" value="Ribonuclease H-like"/>
    <property type="match status" value="1"/>
</dbReference>
<dbReference type="Gene3D" id="3.90.350.10">
    <property type="entry name" value="Transposase Inhibitor Protein From Tn5, Chain A, domain 1"/>
    <property type="match status" value="1"/>
</dbReference>
<dbReference type="InterPro" id="IPR002559">
    <property type="entry name" value="Transposase_11"/>
</dbReference>
<feature type="domain" description="Transposase IS4-like" evidence="5">
    <location>
        <begin position="101"/>
        <end position="295"/>
    </location>
</feature>
<keyword evidence="4" id="KW-0233">DNA recombination</keyword>
<dbReference type="EnsemblBacteria" id="BAC89046">
    <property type="protein sequence ID" value="BAC89046"/>
    <property type="gene ID" value="BAC89046"/>
</dbReference>
<dbReference type="AlphaFoldDB" id="Q7M7H1"/>
<evidence type="ECO:0000313" key="7">
    <source>
        <dbReference type="EMBL" id="BAC89046.1"/>
    </source>
</evidence>
<dbReference type="GO" id="GO:0006313">
    <property type="term" value="P:DNA transposition"/>
    <property type="evidence" value="ECO:0007669"/>
    <property type="project" value="InterPro"/>
</dbReference>
<accession>Q7M7H1</accession>
<dbReference type="OrthoDB" id="448040at2"/>
<dbReference type="EMBL" id="BA000045">
    <property type="protein sequence ID" value="BAC89046.1"/>
    <property type="molecule type" value="Genomic_DNA"/>
</dbReference>
<organism evidence="6 8">
    <name type="scientific">Gloeobacter violaceus (strain ATCC 29082 / PCC 7421)</name>
    <dbReference type="NCBI Taxonomy" id="251221"/>
    <lineage>
        <taxon>Bacteria</taxon>
        <taxon>Bacillati</taxon>
        <taxon>Cyanobacteriota</taxon>
        <taxon>Cyanophyceae</taxon>
        <taxon>Gloeobacterales</taxon>
        <taxon>Gloeobacteraceae</taxon>
        <taxon>Gloeobacter</taxon>
    </lineage>
</organism>
<dbReference type="STRING" id="251221.gene:10757681"/>
<dbReference type="RefSeq" id="WP_011140213.1">
    <property type="nucleotide sequence ID" value="NC_005125.1"/>
</dbReference>
<dbReference type="InterPro" id="IPR047952">
    <property type="entry name" value="Transpos_IS4"/>
</dbReference>
<evidence type="ECO:0000256" key="3">
    <source>
        <dbReference type="ARBA" id="ARBA00023125"/>
    </source>
</evidence>
<proteinExistence type="inferred from homology"/>
<dbReference type="InParanoid" id="Q7M7H1"/>
<dbReference type="Proteomes" id="UP000000557">
    <property type="component" value="Chromosome"/>
</dbReference>
<dbReference type="NCBIfam" id="NF033592">
    <property type="entry name" value="transpos_IS4_1"/>
    <property type="match status" value="1"/>
</dbReference>
<reference evidence="6 8" key="1">
    <citation type="journal article" date="2003" name="DNA Res.">
        <title>Complete genome structure of Gloeobacter violaceus PCC 7421, a cyanobacterium that lacks thylakoids.</title>
        <authorList>
            <person name="Nakamura Y."/>
            <person name="Kaneko T."/>
            <person name="Sato S."/>
            <person name="Mimuro M."/>
            <person name="Miyashita H."/>
            <person name="Tsuchiya T."/>
            <person name="Sasamoto S."/>
            <person name="Watanabe A."/>
            <person name="Kawashima K."/>
            <person name="Kishida Y."/>
            <person name="Kiyokawa C."/>
            <person name="Kohara M."/>
            <person name="Matsumoto M."/>
            <person name="Matsuno A."/>
            <person name="Nakazaki N."/>
            <person name="Shimpo S."/>
            <person name="Takeuchi C."/>
            <person name="Yamada M."/>
            <person name="Tabata S."/>
        </authorList>
    </citation>
    <scope>NUCLEOTIDE SEQUENCE [LARGE SCALE GENOMIC DNA]</scope>
    <source>
        <strain evidence="8">ATCC 29082 / PCC 7421</strain>
        <strain evidence="6">PCC 7421</strain>
    </source>
</reference>
<evidence type="ECO:0000313" key="6">
    <source>
        <dbReference type="EMBL" id="BAC88150.1"/>
    </source>
</evidence>
<dbReference type="KEGG" id="gvi:gll0209"/>
<dbReference type="EMBL" id="BA000045">
    <property type="protein sequence ID" value="BAC88150.1"/>
    <property type="molecule type" value="Genomic_DNA"/>
</dbReference>
<evidence type="ECO:0000256" key="4">
    <source>
        <dbReference type="ARBA" id="ARBA00023172"/>
    </source>
</evidence>
<evidence type="ECO:0000259" key="5">
    <source>
        <dbReference type="Pfam" id="PF01609"/>
    </source>
</evidence>
<dbReference type="EnsemblBacteria" id="BAC88150">
    <property type="protein sequence ID" value="BAC88150"/>
    <property type="gene ID" value="BAC88150"/>
</dbReference>
<dbReference type="InterPro" id="IPR012337">
    <property type="entry name" value="RNaseH-like_sf"/>
</dbReference>
<keyword evidence="3" id="KW-0238">DNA-binding</keyword>
<dbReference type="KEGG" id="gvi:gll1105"/>
<dbReference type="PANTHER" id="PTHR33258">
    <property type="entry name" value="TRANSPOSASE INSL FOR INSERTION SEQUENCE ELEMENT IS186A-RELATED"/>
    <property type="match status" value="1"/>
</dbReference>
<dbReference type="HOGENOM" id="CLU_820529_0_0_3"/>
<dbReference type="GO" id="GO:0004803">
    <property type="term" value="F:transposase activity"/>
    <property type="evidence" value="ECO:0007669"/>
    <property type="project" value="InterPro"/>
</dbReference>
<keyword evidence="8" id="KW-1185">Reference proteome</keyword>
<name>Q7M7H1_GLOVI</name>
<protein>
    <submittedName>
        <fullName evidence="6">Gll0209 protein</fullName>
    </submittedName>
    <submittedName>
        <fullName evidence="7">Gll1105 protein</fullName>
    </submittedName>
</protein>
<evidence type="ECO:0000313" key="8">
    <source>
        <dbReference type="Proteomes" id="UP000000557"/>
    </source>
</evidence>
<keyword evidence="2" id="KW-0815">Transposition</keyword>
<evidence type="ECO:0000256" key="2">
    <source>
        <dbReference type="ARBA" id="ARBA00022578"/>
    </source>
</evidence>